<feature type="compositionally biased region" description="Low complexity" evidence="1">
    <location>
        <begin position="1"/>
        <end position="17"/>
    </location>
</feature>
<reference evidence="2" key="1">
    <citation type="submission" date="2016-07" db="EMBL/GenBank/DDBJ databases">
        <authorList>
            <person name="Bretaudeau A."/>
        </authorList>
    </citation>
    <scope>NUCLEOTIDE SEQUENCE</scope>
    <source>
        <strain evidence="2">Rice</strain>
        <tissue evidence="2">Whole body</tissue>
    </source>
</reference>
<dbReference type="AlphaFoldDB" id="A0A2H1UZR0"/>
<evidence type="ECO:0000313" key="2">
    <source>
        <dbReference type="EMBL" id="SOQ34087.1"/>
    </source>
</evidence>
<gene>
    <name evidence="2" type="ORF">SFRICE_001018</name>
</gene>
<evidence type="ECO:0000256" key="1">
    <source>
        <dbReference type="SAM" id="MobiDB-lite"/>
    </source>
</evidence>
<protein>
    <submittedName>
        <fullName evidence="2">SFRICE_001018</fullName>
    </submittedName>
</protein>
<dbReference type="EMBL" id="ODYU01000021">
    <property type="protein sequence ID" value="SOQ34087.1"/>
    <property type="molecule type" value="Genomic_DNA"/>
</dbReference>
<feature type="region of interest" description="Disordered" evidence="1">
    <location>
        <begin position="1"/>
        <end position="20"/>
    </location>
</feature>
<name>A0A2H1UZR0_SPOFR</name>
<organism evidence="2">
    <name type="scientific">Spodoptera frugiperda</name>
    <name type="common">Fall armyworm</name>
    <dbReference type="NCBI Taxonomy" id="7108"/>
    <lineage>
        <taxon>Eukaryota</taxon>
        <taxon>Metazoa</taxon>
        <taxon>Ecdysozoa</taxon>
        <taxon>Arthropoda</taxon>
        <taxon>Hexapoda</taxon>
        <taxon>Insecta</taxon>
        <taxon>Pterygota</taxon>
        <taxon>Neoptera</taxon>
        <taxon>Endopterygota</taxon>
        <taxon>Lepidoptera</taxon>
        <taxon>Glossata</taxon>
        <taxon>Ditrysia</taxon>
        <taxon>Noctuoidea</taxon>
        <taxon>Noctuidae</taxon>
        <taxon>Amphipyrinae</taxon>
        <taxon>Spodoptera</taxon>
    </lineage>
</organism>
<sequence length="114" mass="13200">MKKSSSSFESQRDSSSSPPRLLTLLMMKRCDITVYSRHSCPWDTPLQCLGVFMVVSTVDPGLQEYQRYGRLWRACPNKKNILITRRNGTMTINKKVQKGYNKKGWLAPIRLFVE</sequence>
<accession>A0A2H1UZR0</accession>
<proteinExistence type="predicted"/>